<comment type="subcellular location">
    <subcellularLocation>
        <location evidence="1 11">Cell outer membrane</location>
        <topology evidence="1 11">Multi-pass membrane protein</topology>
    </subcellularLocation>
</comment>
<name>A0A7W3FZF4_9ESCH</name>
<evidence type="ECO:0000256" key="4">
    <source>
        <dbReference type="ARBA" id="ARBA00022452"/>
    </source>
</evidence>
<dbReference type="Gene3D" id="2.60.40.2610">
    <property type="entry name" value="Outer membrane usher protein FimD, plug domain"/>
    <property type="match status" value="1"/>
</dbReference>
<comment type="similarity">
    <text evidence="2 11">Belongs to the fimbrial export usher family.</text>
</comment>
<keyword evidence="6 11" id="KW-0812">Transmembrane</keyword>
<organism evidence="14 15">
    <name type="scientific">Escherichia marmotae</name>
    <dbReference type="NCBI Taxonomy" id="1499973"/>
    <lineage>
        <taxon>Bacteria</taxon>
        <taxon>Pseudomonadati</taxon>
        <taxon>Pseudomonadota</taxon>
        <taxon>Gammaproteobacteria</taxon>
        <taxon>Enterobacterales</taxon>
        <taxon>Enterobacteriaceae</taxon>
        <taxon>Escherichia</taxon>
    </lineage>
</organism>
<evidence type="ECO:0000313" key="14">
    <source>
        <dbReference type="EMBL" id="MBA7898783.1"/>
    </source>
</evidence>
<dbReference type="Gene3D" id="3.10.20.410">
    <property type="match status" value="1"/>
</dbReference>
<feature type="domain" description="PapC N-terminal" evidence="13">
    <location>
        <begin position="34"/>
        <end position="187"/>
    </location>
</feature>
<dbReference type="Gene3D" id="2.60.40.3110">
    <property type="match status" value="1"/>
</dbReference>
<dbReference type="Proteomes" id="UP000518474">
    <property type="component" value="Unassembled WGS sequence"/>
</dbReference>
<dbReference type="FunFam" id="2.60.40.2610:FF:000001">
    <property type="entry name" value="Outer membrane fimbrial usher protein"/>
    <property type="match status" value="1"/>
</dbReference>
<dbReference type="InterPro" id="IPR018030">
    <property type="entry name" value="Fimbrial_membr_usher_CS"/>
</dbReference>
<keyword evidence="4" id="KW-1134">Transmembrane beta strand</keyword>
<protein>
    <submittedName>
        <fullName evidence="14">Outer membrane usher protein LpfC</fullName>
    </submittedName>
</protein>
<feature type="domain" description="PapC-like C-terminal" evidence="12">
    <location>
        <begin position="775"/>
        <end position="842"/>
    </location>
</feature>
<dbReference type="RefSeq" id="WP_105276352.1">
    <property type="nucleotide sequence ID" value="NZ_CAKAEL010000019.1"/>
</dbReference>
<dbReference type="GO" id="GO:0009297">
    <property type="term" value="P:pilus assembly"/>
    <property type="evidence" value="ECO:0007669"/>
    <property type="project" value="InterPro"/>
</dbReference>
<dbReference type="GO" id="GO:0015473">
    <property type="term" value="F:fimbrial usher porin activity"/>
    <property type="evidence" value="ECO:0007669"/>
    <property type="project" value="InterPro"/>
</dbReference>
<dbReference type="PROSITE" id="PS01151">
    <property type="entry name" value="FIMBRIAL_USHER"/>
    <property type="match status" value="1"/>
</dbReference>
<dbReference type="InterPro" id="IPR042186">
    <property type="entry name" value="FimD_plug_dom"/>
</dbReference>
<sequence length="858" mass="94443">MSRQAVSRTYYSLPFSVSVLALTVASTFSAMAGKFNPRFLEDTAGVSQHVDLSMYESDRGAQLPGTYRVTVFVNEQKMETRTLEFKAATESQRKIMGESLIPCLSRTQLADMGVRVDSFPALNLMPAEACVAFDEIIPHATSHFDFNEQKLVMSFPQAAMHQVARGTVPESRWDDGVPALLLDYSFSGSNNSYDVKDYRSYVDENGNHRQDDNESSQTSESYYLSLRSGLNLGAWRLRNYSNWSYSGGEKNWDNIGTYLTRSIVPLKAQITLGDTATPSDIFDSVQMRGALLASDDEMLPDSQRGFAPVVRGIAKSNAEVSIEQNGYVIYRTFVQPGAFEINDLYPTANSGDLTVIIKEADGSEQRFIQPFSSVAIFQREGHLKYSLAAGEYRAGNYNSDRPHFGQFNTMYGLPFGMTAYGGALISEEYNAFALGLGKNFGSIGAISVDITQAKSTLQDDSTDQGQSYRFLYSKSFASGTDFRLLGYKYSTSGFYTFQEATDVRSGADSDYSRYHKRSEIQGNLTQQLGTYGSVYFNMTQQDYWNDNGKRLSLSTGYNGRIGRVNYSIAYSWNKSPEWDENDQLWSFNISIPLGRAWSNYRVTTDQDGRTTQQLGVSGTLLEDHNLNYNIQEGYSSNGVGNSGNASLGYQGGAGNISLGYSYGKDYQQVNYSLRGGLVAHSEGVTLSQPLGETIGIVSAPGGRGAKVLNSSGVSIDWQGNAIVPYLSIYRENDVSIRSETLSDSVDISNAFQTVVPTRGAVVRARFDTRVGYRVLMALTRKNGMNVPFGATATLVSDKSEQPGSIVGEEGQLYISGMPEEGQVKVVWGKAASQQCVAKYTLPIEQKISRIISVTANCQ</sequence>
<accession>A0A7W3FZF4</accession>
<evidence type="ECO:0000256" key="1">
    <source>
        <dbReference type="ARBA" id="ARBA00004571"/>
    </source>
</evidence>
<evidence type="ECO:0000259" key="13">
    <source>
        <dbReference type="Pfam" id="PF13954"/>
    </source>
</evidence>
<evidence type="ECO:0000256" key="6">
    <source>
        <dbReference type="ARBA" id="ARBA00022692"/>
    </source>
</evidence>
<evidence type="ECO:0000313" key="15">
    <source>
        <dbReference type="Proteomes" id="UP000518474"/>
    </source>
</evidence>
<dbReference type="GO" id="GO:0009279">
    <property type="term" value="C:cell outer membrane"/>
    <property type="evidence" value="ECO:0007669"/>
    <property type="project" value="UniProtKB-SubCell"/>
</dbReference>
<keyword evidence="3 11" id="KW-0813">Transport</keyword>
<dbReference type="InterPro" id="IPR043142">
    <property type="entry name" value="PapC-like_C_sf"/>
</dbReference>
<dbReference type="FunFam" id="3.10.20.410:FF:000001">
    <property type="entry name" value="Fimbrial outer membrane usher protein"/>
    <property type="match status" value="1"/>
</dbReference>
<evidence type="ECO:0000256" key="8">
    <source>
        <dbReference type="ARBA" id="ARBA00023136"/>
    </source>
</evidence>
<dbReference type="SUPFAM" id="SSF141729">
    <property type="entry name" value="FimD N-terminal domain-like"/>
    <property type="match status" value="1"/>
</dbReference>
<dbReference type="InterPro" id="IPR025885">
    <property type="entry name" value="PapC_N"/>
</dbReference>
<dbReference type="Gene3D" id="2.60.40.2070">
    <property type="match status" value="1"/>
</dbReference>
<keyword evidence="10 11" id="KW-0998">Cell outer membrane</keyword>
<comment type="caution">
    <text evidence="14">The sequence shown here is derived from an EMBL/GenBank/DDBJ whole genome shotgun (WGS) entry which is preliminary data.</text>
</comment>
<keyword evidence="8 11" id="KW-0472">Membrane</keyword>
<evidence type="ECO:0000256" key="7">
    <source>
        <dbReference type="ARBA" id="ARBA00022729"/>
    </source>
</evidence>
<dbReference type="PANTHER" id="PTHR30451">
    <property type="entry name" value="OUTER MEMBRANE USHER PROTEIN"/>
    <property type="match status" value="1"/>
</dbReference>
<dbReference type="NCBIfam" id="NF011754">
    <property type="entry name" value="PRK15207.1"/>
    <property type="match status" value="1"/>
</dbReference>
<dbReference type="FunFam" id="2.60.40.3110:FF:000001">
    <property type="entry name" value="Putative fimbrial outer membrane usher"/>
    <property type="match status" value="1"/>
</dbReference>
<evidence type="ECO:0000256" key="10">
    <source>
        <dbReference type="ARBA" id="ARBA00023237"/>
    </source>
</evidence>
<evidence type="ECO:0000256" key="3">
    <source>
        <dbReference type="ARBA" id="ARBA00022448"/>
    </source>
</evidence>
<proteinExistence type="inferred from homology"/>
<keyword evidence="5 11" id="KW-1029">Fimbrium biogenesis</keyword>
<dbReference type="EMBL" id="JABXPT010000004">
    <property type="protein sequence ID" value="MBA7898783.1"/>
    <property type="molecule type" value="Genomic_DNA"/>
</dbReference>
<evidence type="ECO:0000256" key="5">
    <source>
        <dbReference type="ARBA" id="ARBA00022558"/>
    </source>
</evidence>
<evidence type="ECO:0000256" key="2">
    <source>
        <dbReference type="ARBA" id="ARBA00008064"/>
    </source>
</evidence>
<dbReference type="Pfam" id="PF13954">
    <property type="entry name" value="PapC_N"/>
    <property type="match status" value="1"/>
</dbReference>
<evidence type="ECO:0000256" key="11">
    <source>
        <dbReference type="RuleBase" id="RU003884"/>
    </source>
</evidence>
<dbReference type="InterPro" id="IPR000015">
    <property type="entry name" value="Fimb_usher"/>
</dbReference>
<dbReference type="Pfam" id="PF00577">
    <property type="entry name" value="Usher"/>
    <property type="match status" value="1"/>
</dbReference>
<dbReference type="AlphaFoldDB" id="A0A7W3FZF4"/>
<evidence type="ECO:0000259" key="12">
    <source>
        <dbReference type="Pfam" id="PF13953"/>
    </source>
</evidence>
<reference evidence="14 15" key="1">
    <citation type="submission" date="2020-06" db="EMBL/GenBank/DDBJ databases">
        <title>REHAB project genomes.</title>
        <authorList>
            <person name="Shaw L.P."/>
        </authorList>
    </citation>
    <scope>NUCLEOTIDE SEQUENCE [LARGE SCALE GENOMIC DNA]</scope>
    <source>
        <strain evidence="14 15">RHBSTW-00604</strain>
    </source>
</reference>
<gene>
    <name evidence="14" type="primary">lpfC</name>
    <name evidence="14" type="ORF">HV245_11505</name>
</gene>
<dbReference type="InterPro" id="IPR037224">
    <property type="entry name" value="PapC_N_sf"/>
</dbReference>
<dbReference type="Pfam" id="PF13953">
    <property type="entry name" value="PapC_C"/>
    <property type="match status" value="1"/>
</dbReference>
<evidence type="ECO:0000256" key="9">
    <source>
        <dbReference type="ARBA" id="ARBA00023157"/>
    </source>
</evidence>
<keyword evidence="7" id="KW-0732">Signal</keyword>
<dbReference type="PANTHER" id="PTHR30451:SF21">
    <property type="entry name" value="FIMBRIAL USHER DOMAIN-CONTAINING PROTEIN YDET-RELATED"/>
    <property type="match status" value="1"/>
</dbReference>
<keyword evidence="9" id="KW-1015">Disulfide bond</keyword>
<dbReference type="InterPro" id="IPR025949">
    <property type="entry name" value="PapC-like_C"/>
</dbReference>